<evidence type="ECO:0000259" key="2">
    <source>
        <dbReference type="Pfam" id="PF19197"/>
    </source>
</evidence>
<dbReference type="EMBL" id="MN739934">
    <property type="protein sequence ID" value="QHT78568.1"/>
    <property type="molecule type" value="Genomic_DNA"/>
</dbReference>
<dbReference type="Pfam" id="PF19197">
    <property type="entry name" value="DUF5872"/>
    <property type="match status" value="1"/>
</dbReference>
<feature type="compositionally biased region" description="Basic and acidic residues" evidence="1">
    <location>
        <begin position="106"/>
        <end position="122"/>
    </location>
</feature>
<dbReference type="AlphaFoldDB" id="A0A6C0HDA8"/>
<feature type="region of interest" description="Disordered" evidence="1">
    <location>
        <begin position="1"/>
        <end position="28"/>
    </location>
</feature>
<feature type="region of interest" description="Disordered" evidence="1">
    <location>
        <begin position="89"/>
        <end position="147"/>
    </location>
</feature>
<proteinExistence type="predicted"/>
<organism evidence="3">
    <name type="scientific">viral metagenome</name>
    <dbReference type="NCBI Taxonomy" id="1070528"/>
    <lineage>
        <taxon>unclassified sequences</taxon>
        <taxon>metagenomes</taxon>
        <taxon>organismal metagenomes</taxon>
    </lineage>
</organism>
<name>A0A6C0HDA8_9ZZZZ</name>
<reference evidence="3" key="1">
    <citation type="journal article" date="2020" name="Nature">
        <title>Giant virus diversity and host interactions through global metagenomics.</title>
        <authorList>
            <person name="Schulz F."/>
            <person name="Roux S."/>
            <person name="Paez-Espino D."/>
            <person name="Jungbluth S."/>
            <person name="Walsh D.A."/>
            <person name="Denef V.J."/>
            <person name="McMahon K.D."/>
            <person name="Konstantinidis K.T."/>
            <person name="Eloe-Fadrosh E.A."/>
            <person name="Kyrpides N.C."/>
            <person name="Woyke T."/>
        </authorList>
    </citation>
    <scope>NUCLEOTIDE SEQUENCE</scope>
    <source>
        <strain evidence="3">GVMAG-M-3300023179-92</strain>
    </source>
</reference>
<evidence type="ECO:0000256" key="1">
    <source>
        <dbReference type="SAM" id="MobiDB-lite"/>
    </source>
</evidence>
<feature type="compositionally biased region" description="Basic residues" evidence="1">
    <location>
        <begin position="137"/>
        <end position="147"/>
    </location>
</feature>
<evidence type="ECO:0000313" key="3">
    <source>
        <dbReference type="EMBL" id="QHT78568.1"/>
    </source>
</evidence>
<sequence length="147" mass="17017">MTKKSFKRSPWAKGKRRCKPTSAKRTNPKLWEQVKSVVKRGSKGGKPGKWSARKSQLAVAMYKKRGGRYIGKKDPCNSLTKWSKEKWGYVRGSNPKKHKGRYLPKVVRESLSAKERREENRRKGSKRGKWVSYSKSVAKKMRKHGIV</sequence>
<dbReference type="InterPro" id="IPR043803">
    <property type="entry name" value="DUF5872"/>
</dbReference>
<accession>A0A6C0HDA8</accession>
<feature type="domain" description="DUF5872" evidence="2">
    <location>
        <begin position="26"/>
        <end position="93"/>
    </location>
</feature>
<protein>
    <recommendedName>
        <fullName evidence="2">DUF5872 domain-containing protein</fullName>
    </recommendedName>
</protein>